<keyword evidence="6" id="KW-1185">Reference proteome</keyword>
<dbReference type="InterPro" id="IPR053790">
    <property type="entry name" value="P5CR-like_CS"/>
</dbReference>
<dbReference type="PIRSF" id="PIRSF000193">
    <property type="entry name" value="Pyrrol-5-carb_rd"/>
    <property type="match status" value="1"/>
</dbReference>
<evidence type="ECO:0000256" key="2">
    <source>
        <dbReference type="PIRSR" id="PIRSR000193-1"/>
    </source>
</evidence>
<dbReference type="EMBL" id="JAVRRT010000007">
    <property type="protein sequence ID" value="KAK5170256.1"/>
    <property type="molecule type" value="Genomic_DNA"/>
</dbReference>
<comment type="similarity">
    <text evidence="1">Belongs to the pyrroline-5-carboxylate reductase family.</text>
</comment>
<reference evidence="5 6" key="1">
    <citation type="submission" date="2023-08" db="EMBL/GenBank/DDBJ databases">
        <title>Black Yeasts Isolated from many extreme environments.</title>
        <authorList>
            <person name="Coleine C."/>
            <person name="Stajich J.E."/>
            <person name="Selbmann L."/>
        </authorList>
    </citation>
    <scope>NUCLEOTIDE SEQUENCE [LARGE SCALE GENOMIC DNA]</scope>
    <source>
        <strain evidence="5 6">CCFEE 5935</strain>
    </source>
</reference>
<comment type="caution">
    <text evidence="5">The sequence shown here is derived from an EMBL/GenBank/DDBJ whole genome shotgun (WGS) entry which is preliminary data.</text>
</comment>
<dbReference type="PANTHER" id="PTHR11645:SF21">
    <property type="entry name" value="HYPOTHETICAL PYRROLINE-5-CARBOXYLATE REDUCTASE (EUROFUNG)"/>
    <property type="match status" value="1"/>
</dbReference>
<dbReference type="InterPro" id="IPR008927">
    <property type="entry name" value="6-PGluconate_DH-like_C_sf"/>
</dbReference>
<gene>
    <name evidence="5" type="ORF">LTR77_004842</name>
</gene>
<organism evidence="5 6">
    <name type="scientific">Saxophila tyrrhenica</name>
    <dbReference type="NCBI Taxonomy" id="1690608"/>
    <lineage>
        <taxon>Eukaryota</taxon>
        <taxon>Fungi</taxon>
        <taxon>Dikarya</taxon>
        <taxon>Ascomycota</taxon>
        <taxon>Pezizomycotina</taxon>
        <taxon>Dothideomycetes</taxon>
        <taxon>Dothideomycetidae</taxon>
        <taxon>Mycosphaerellales</taxon>
        <taxon>Extremaceae</taxon>
        <taxon>Saxophila</taxon>
    </lineage>
</organism>
<dbReference type="InterPro" id="IPR029036">
    <property type="entry name" value="P5CR_dimer"/>
</dbReference>
<dbReference type="GO" id="GO:0055129">
    <property type="term" value="P:L-proline biosynthetic process"/>
    <property type="evidence" value="ECO:0007669"/>
    <property type="project" value="TreeGrafter"/>
</dbReference>
<protein>
    <recommendedName>
        <fullName evidence="7">Pyrroline-5-carboxylate reductase</fullName>
    </recommendedName>
</protein>
<evidence type="ECO:0000259" key="4">
    <source>
        <dbReference type="Pfam" id="PF14748"/>
    </source>
</evidence>
<evidence type="ECO:0000313" key="5">
    <source>
        <dbReference type="EMBL" id="KAK5170256.1"/>
    </source>
</evidence>
<dbReference type="Proteomes" id="UP001337655">
    <property type="component" value="Unassembled WGS sequence"/>
</dbReference>
<feature type="domain" description="Pyrroline-5-carboxylate reductase dimerisation" evidence="4">
    <location>
        <begin position="183"/>
        <end position="285"/>
    </location>
</feature>
<keyword evidence="2" id="KW-0521">NADP</keyword>
<sequence length="286" mass="29458">MASPAGAVRVAILGCGSMGTSLLQGFLRKRTTPVSLSLQLAACTRTQQSFDRLRATLGNDSKAIDLGFGNHAKDMAESADVIVLGCRKEDLSAALNTVQPGRSYANKTIVSLMAGFSSAELQQALTESGAPAETAIVRVIPSFAARTCTSVSLLASPAAVSQRRIDIVTQIFEQVGSVLQVDEDLLTKGVAIGSACHALAVTAVDSMTDAGVCEGIPRSTAAALAAQFLRSAAGLMADGMSPEELKSALSTPKGITLNAVAELDRGGTRRAVIDAGRGAVKYAESM</sequence>
<dbReference type="InterPro" id="IPR028939">
    <property type="entry name" value="P5C_Rdtase_cat_N"/>
</dbReference>
<feature type="binding site" evidence="2">
    <location>
        <begin position="13"/>
        <end position="18"/>
    </location>
    <ligand>
        <name>NADP(+)</name>
        <dbReference type="ChEBI" id="CHEBI:58349"/>
    </ligand>
</feature>
<accession>A0AAV9PAC7</accession>
<dbReference type="PROSITE" id="PS00521">
    <property type="entry name" value="P5CR"/>
    <property type="match status" value="1"/>
</dbReference>
<evidence type="ECO:0000256" key="1">
    <source>
        <dbReference type="ARBA" id="ARBA00005525"/>
    </source>
</evidence>
<dbReference type="GO" id="GO:0004735">
    <property type="term" value="F:pyrroline-5-carboxylate reductase activity"/>
    <property type="evidence" value="ECO:0007669"/>
    <property type="project" value="InterPro"/>
</dbReference>
<dbReference type="AlphaFoldDB" id="A0AAV9PAC7"/>
<evidence type="ECO:0000313" key="6">
    <source>
        <dbReference type="Proteomes" id="UP001337655"/>
    </source>
</evidence>
<feature type="domain" description="Pyrroline-5-carboxylate reductase catalytic N-terminal" evidence="3">
    <location>
        <begin position="9"/>
        <end position="115"/>
    </location>
</feature>
<dbReference type="SUPFAM" id="SSF51735">
    <property type="entry name" value="NAD(P)-binding Rossmann-fold domains"/>
    <property type="match status" value="1"/>
</dbReference>
<dbReference type="InterPro" id="IPR036291">
    <property type="entry name" value="NAD(P)-bd_dom_sf"/>
</dbReference>
<dbReference type="PANTHER" id="PTHR11645">
    <property type="entry name" value="PYRROLINE-5-CARBOXYLATE REDUCTASE"/>
    <property type="match status" value="1"/>
</dbReference>
<evidence type="ECO:0000259" key="3">
    <source>
        <dbReference type="Pfam" id="PF03807"/>
    </source>
</evidence>
<dbReference type="HAMAP" id="MF_01925">
    <property type="entry name" value="P5C_reductase"/>
    <property type="match status" value="1"/>
</dbReference>
<dbReference type="InterPro" id="IPR000304">
    <property type="entry name" value="Pyrroline-COOH_reductase"/>
</dbReference>
<dbReference type="GeneID" id="89926186"/>
<dbReference type="SUPFAM" id="SSF48179">
    <property type="entry name" value="6-phosphogluconate dehydrogenase C-terminal domain-like"/>
    <property type="match status" value="1"/>
</dbReference>
<dbReference type="RefSeq" id="XP_064659454.1">
    <property type="nucleotide sequence ID" value="XM_064802093.1"/>
</dbReference>
<dbReference type="Gene3D" id="1.10.3730.10">
    <property type="entry name" value="ProC C-terminal domain-like"/>
    <property type="match status" value="1"/>
</dbReference>
<name>A0AAV9PAC7_9PEZI</name>
<dbReference type="Pfam" id="PF03807">
    <property type="entry name" value="F420_oxidored"/>
    <property type="match status" value="1"/>
</dbReference>
<evidence type="ECO:0008006" key="7">
    <source>
        <dbReference type="Google" id="ProtNLM"/>
    </source>
</evidence>
<dbReference type="Pfam" id="PF14748">
    <property type="entry name" value="P5CR_dimer"/>
    <property type="match status" value="1"/>
</dbReference>
<proteinExistence type="inferred from homology"/>
<dbReference type="Gene3D" id="3.40.50.720">
    <property type="entry name" value="NAD(P)-binding Rossmann-like Domain"/>
    <property type="match status" value="1"/>
</dbReference>